<organism evidence="1 2">
    <name type="scientific">Salinibacillus aidingensis</name>
    <dbReference type="NCBI Taxonomy" id="237684"/>
    <lineage>
        <taxon>Bacteria</taxon>
        <taxon>Bacillati</taxon>
        <taxon>Bacillota</taxon>
        <taxon>Bacilli</taxon>
        <taxon>Bacillales</taxon>
        <taxon>Bacillaceae</taxon>
        <taxon>Salinibacillus</taxon>
    </lineage>
</organism>
<dbReference type="Proteomes" id="UP001500880">
    <property type="component" value="Unassembled WGS sequence"/>
</dbReference>
<comment type="caution">
    <text evidence="1">The sequence shown here is derived from an EMBL/GenBank/DDBJ whole genome shotgun (WGS) entry which is preliminary data.</text>
</comment>
<gene>
    <name evidence="1" type="ORF">GCM10008986_20420</name>
</gene>
<dbReference type="Pfam" id="PF07070">
    <property type="entry name" value="Spo0M"/>
    <property type="match status" value="1"/>
</dbReference>
<proteinExistence type="predicted"/>
<keyword evidence="2" id="KW-1185">Reference proteome</keyword>
<dbReference type="PANTHER" id="PTHR40053:SF1">
    <property type="entry name" value="SPORULATION-CONTROL PROTEIN SPO0M"/>
    <property type="match status" value="1"/>
</dbReference>
<dbReference type="RefSeq" id="WP_343840531.1">
    <property type="nucleotide sequence ID" value="NZ_BAAADO010000004.1"/>
</dbReference>
<evidence type="ECO:0000313" key="2">
    <source>
        <dbReference type="Proteomes" id="UP001500880"/>
    </source>
</evidence>
<sequence length="252" mass="28660">MLKKWLASVGIGSAKVDTLLDNDHLTAGETFSGKVVIEGGNTDQQVNQIRLFVMTEAVQEKDDRKVYKDVILASFSIDQSFTVKEGERKEISFEDTLPVHTPPTLGRTKVWVQTGLDVPNAIDPNDRDYITVEPHPFMRTALDALTNELGFHLRKVEMEFSRRHEYIQEFEFYPGGEFRGDLDELEAMFFMGPNQLEIILQVDRRAKGLGGLFAEALDMDESFVRVTLTEAEINEGVPAVAEKFRQTIRQFR</sequence>
<evidence type="ECO:0000313" key="1">
    <source>
        <dbReference type="EMBL" id="GAA0493848.1"/>
    </source>
</evidence>
<name>A0ABN1BAR5_9BACI</name>
<dbReference type="EMBL" id="BAAADO010000004">
    <property type="protein sequence ID" value="GAA0493848.1"/>
    <property type="molecule type" value="Genomic_DNA"/>
</dbReference>
<dbReference type="PANTHER" id="PTHR40053">
    <property type="entry name" value="SPORULATION-CONTROL PROTEIN SPO0M"/>
    <property type="match status" value="1"/>
</dbReference>
<protein>
    <submittedName>
        <fullName evidence="1">Sporulation protein</fullName>
    </submittedName>
</protein>
<accession>A0ABN1BAR5</accession>
<reference evidence="1 2" key="1">
    <citation type="journal article" date="2019" name="Int. J. Syst. Evol. Microbiol.">
        <title>The Global Catalogue of Microorganisms (GCM) 10K type strain sequencing project: providing services to taxonomists for standard genome sequencing and annotation.</title>
        <authorList>
            <consortium name="The Broad Institute Genomics Platform"/>
            <consortium name="The Broad Institute Genome Sequencing Center for Infectious Disease"/>
            <person name="Wu L."/>
            <person name="Ma J."/>
        </authorList>
    </citation>
    <scope>NUCLEOTIDE SEQUENCE [LARGE SCALE GENOMIC DNA]</scope>
    <source>
        <strain evidence="1 2">JCM 12389</strain>
    </source>
</reference>
<dbReference type="InterPro" id="IPR009776">
    <property type="entry name" value="Spore_0_M"/>
</dbReference>